<evidence type="ECO:0000256" key="2">
    <source>
        <dbReference type="SAM" id="Phobius"/>
    </source>
</evidence>
<gene>
    <name evidence="4" type="ORF">GHV41_14865</name>
</gene>
<name>A0A5Q2VCD5_SERPR</name>
<dbReference type="InterPro" id="IPR011049">
    <property type="entry name" value="Serralysin-like_metalloprot_C"/>
</dbReference>
<sequence>MRINHMAIKLQKQEPGKSIDQVSLGNVSTTLAVTPGTRLSIQDTHNEITNMYRNGSMLVISTTNGNQINVQEFFGTPEKGLSSLVISGGIFSGEDQKIVLGDAELYADGSEVAARTPEEMKTLIASKDYYQERAAEAGAGKEDDKDNNGGFLALGILGGVGAVGLAAWGIHNHNKKGGGDHHDDKPTPTPVPEPTMLTVNPTNGSSLSGTTDTPNTKVYIDIGNGVVKEVVSDEKGNWTLDLENKLEDGAEIHLWVNNSAGEKVAEITTTVDGKAPEFESIVVPADDGKELSGVSEPNATVKIDLDGDGKPEYTVQADADGNWKIELKDDEHLVPGTSTITAEDNVGNTATVTLPKGADPSILGISHGDGPINMDGTNIQDGAVLNGRGLAGSTIEVLADGKVIGSAEVGADGKWKLSLDGVDTGNHKLSVRTSKVNDVNFQITGDDKDINLVPETDITRPTENNDAIDSPIAITRSIPGGGYLIAYASQESPGSEFYDIKVKIYGADGNLVKEVTVGQQGSADGYFTSGDQDHLRNFDVAVDPTDGTISIVYVQGYEKNHDSYTENNLVYERFDANGNSLTDGPQLLNKFNDYGGLEGILKGVLPDGLANVINGVVKTFTDFINTFDGLAGAIGVDLEKLTKLFTDGIANRIVASIISSGRLGTELVQMEDGSLVVMGTINKELGNLEHFVDRVDIGGFIKELLSGLGIEIGIVNNLIDAISKIADGTLELITGWLTNGENLMELGSSLYSLRLVPDGKGELIPVSNLESPEDMNLISSILEKNGYISGTNTIIDGIIDSITGSHTRGDSLGLDGVALGDGKYAVIWQTAGTSEIIDNLLKAKISLEMAIVDSRTGQVVMTPVEINTPDDMHAVTPKIIQLASGEVVITWVQMNKDDGGDVWMQRFRYAGGKLVPMNDAEQINDSTEGTQGLLPDSLKGAYDVIALENGGYVVSWLSTEKDGTQQIISQVYDVAGNKTSEEIHVNTDNAGGIPSITPLDDGGFVISWNTNTNNGEEGVSGNIYHQVYNADGSLRAIGDISDDHSDLITGNMGQDLVGTENNDVIDARNGAGKIESHGGDDRILISEKGFEHVDGGDGFNTLVISGSDKMTVGSDILAKIEHVNELQFGKNGGDLNINYEDLIKLNDEKELFVSGDGDSVVHLNKNEWHSTGVIASKGSNQYDLYVYQEDPQAEIWVQHNISVI</sequence>
<dbReference type="InterPro" id="IPR013783">
    <property type="entry name" value="Ig-like_fold"/>
</dbReference>
<evidence type="ECO:0000256" key="1">
    <source>
        <dbReference type="SAM" id="MobiDB-lite"/>
    </source>
</evidence>
<organism evidence="4 5">
    <name type="scientific">Serratia proteamaculans</name>
    <dbReference type="NCBI Taxonomy" id="28151"/>
    <lineage>
        <taxon>Bacteria</taxon>
        <taxon>Pseudomonadati</taxon>
        <taxon>Pseudomonadota</taxon>
        <taxon>Gammaproteobacteria</taxon>
        <taxon>Enterobacterales</taxon>
        <taxon>Yersiniaceae</taxon>
        <taxon>Serratia</taxon>
    </lineage>
</organism>
<dbReference type="Pfam" id="PF17936">
    <property type="entry name" value="Big_6"/>
    <property type="match status" value="2"/>
</dbReference>
<reference evidence="4 5" key="1">
    <citation type="submission" date="2019-11" db="EMBL/GenBank/DDBJ databases">
        <title>The Phosphoenolpyruvate Phosphotransferase System Regulates Serratia proteamaculans 336X Biofilm Formation and Wheat Roots colonization.</title>
        <authorList>
            <person name="Liu F."/>
        </authorList>
    </citation>
    <scope>NUCLEOTIDE SEQUENCE [LARGE SCALE GENOMIC DNA]</scope>
    <source>
        <strain evidence="4 5">336X</strain>
    </source>
</reference>
<dbReference type="AlphaFoldDB" id="A0A5Q2VCD5"/>
<protein>
    <recommendedName>
        <fullName evidence="3">Bacterial Ig domain-containing protein</fullName>
    </recommendedName>
</protein>
<dbReference type="EMBL" id="CP045913">
    <property type="protein sequence ID" value="QGH62028.1"/>
    <property type="molecule type" value="Genomic_DNA"/>
</dbReference>
<dbReference type="Proteomes" id="UP000381260">
    <property type="component" value="Chromosome"/>
</dbReference>
<dbReference type="InterPro" id="IPR041498">
    <property type="entry name" value="Big_6"/>
</dbReference>
<keyword evidence="2" id="KW-0472">Membrane</keyword>
<feature type="domain" description="Bacterial Ig" evidence="3">
    <location>
        <begin position="275"/>
        <end position="351"/>
    </location>
</feature>
<evidence type="ECO:0000259" key="3">
    <source>
        <dbReference type="Pfam" id="PF17936"/>
    </source>
</evidence>
<dbReference type="NCBIfam" id="NF033510">
    <property type="entry name" value="Ca_tandemer"/>
    <property type="match status" value="2"/>
</dbReference>
<proteinExistence type="predicted"/>
<dbReference type="SUPFAM" id="SSF51120">
    <property type="entry name" value="beta-Roll"/>
    <property type="match status" value="1"/>
</dbReference>
<feature type="region of interest" description="Disordered" evidence="1">
    <location>
        <begin position="174"/>
        <end position="214"/>
    </location>
</feature>
<keyword evidence="2" id="KW-1133">Transmembrane helix</keyword>
<evidence type="ECO:0000313" key="5">
    <source>
        <dbReference type="Proteomes" id="UP000381260"/>
    </source>
</evidence>
<feature type="domain" description="Bacterial Ig" evidence="3">
    <location>
        <begin position="380"/>
        <end position="433"/>
    </location>
</feature>
<feature type="transmembrane region" description="Helical" evidence="2">
    <location>
        <begin position="151"/>
        <end position="170"/>
    </location>
</feature>
<feature type="compositionally biased region" description="Basic and acidic residues" evidence="1">
    <location>
        <begin position="177"/>
        <end position="186"/>
    </location>
</feature>
<evidence type="ECO:0000313" key="4">
    <source>
        <dbReference type="EMBL" id="QGH62028.1"/>
    </source>
</evidence>
<feature type="compositionally biased region" description="Polar residues" evidence="1">
    <location>
        <begin position="197"/>
        <end position="214"/>
    </location>
</feature>
<accession>A0A5Q2VCD5</accession>
<dbReference type="Gene3D" id="2.60.40.10">
    <property type="entry name" value="Immunoglobulins"/>
    <property type="match status" value="2"/>
</dbReference>
<keyword evidence="2" id="KW-0812">Transmembrane</keyword>